<dbReference type="InterPro" id="IPR042203">
    <property type="entry name" value="Leu/Phe-tRNA_Trfase_C"/>
</dbReference>
<keyword evidence="1 4" id="KW-0963">Cytoplasm</keyword>
<dbReference type="InterPro" id="IPR004616">
    <property type="entry name" value="Leu/Phe-tRNA_Trfase"/>
</dbReference>
<evidence type="ECO:0000256" key="4">
    <source>
        <dbReference type="HAMAP-Rule" id="MF_00688"/>
    </source>
</evidence>
<sequence length="235" mass="25445">MRGLSAPSGLWPFTPGGYLTHKDAQPTVLTPELILRAFANGAFPMAEGAHSNLVHWFEPRVRGVMPLDGYRVSRSLRRTRRRGGFRFSCDADFAGVMARCAEREETWINADITRVFKVLHARGLAHSCEVWTPDGAFAGGVYGLALGGAFFAESMVSGVTDGSKLALAELVARLRAGGFSLMDTQYLTPHLQSLGGIAIHKADYRLLLAEALALQVDERAAFGPADTPDGAVWQL</sequence>
<dbReference type="InterPro" id="IPR016181">
    <property type="entry name" value="Acyl_CoA_acyltransferase"/>
</dbReference>
<comment type="similarity">
    <text evidence="4">Belongs to the L/F-transferase family.</text>
</comment>
<evidence type="ECO:0000313" key="5">
    <source>
        <dbReference type="EMBL" id="PVH28600.1"/>
    </source>
</evidence>
<dbReference type="GO" id="GO:0008914">
    <property type="term" value="F:leucyl-tRNA--protein transferase activity"/>
    <property type="evidence" value="ECO:0007669"/>
    <property type="project" value="UniProtKB-UniRule"/>
</dbReference>
<dbReference type="Pfam" id="PF03588">
    <property type="entry name" value="Leu_Phe_trans"/>
    <property type="match status" value="1"/>
</dbReference>
<evidence type="ECO:0000313" key="6">
    <source>
        <dbReference type="Proteomes" id="UP000245911"/>
    </source>
</evidence>
<reference evidence="5 6" key="1">
    <citation type="submission" date="2018-04" db="EMBL/GenBank/DDBJ databases">
        <title>Pararhodobacter oceanense sp. nov., isolated from marine intertidal sediment.</title>
        <authorList>
            <person name="Wang X.-L."/>
            <person name="Du Z.-J."/>
        </authorList>
    </citation>
    <scope>NUCLEOTIDE SEQUENCE [LARGE SCALE GENOMIC DNA]</scope>
    <source>
        <strain evidence="5 6">AM505</strain>
    </source>
</reference>
<comment type="function">
    <text evidence="4">Functions in the N-end rule pathway of protein degradation where it conjugates Leu, Phe and, less efficiently, Met from aminoacyl-tRNAs to the N-termini of proteins containing an N-terminal arginine or lysine.</text>
</comment>
<evidence type="ECO:0000256" key="2">
    <source>
        <dbReference type="ARBA" id="ARBA00022679"/>
    </source>
</evidence>
<keyword evidence="6" id="KW-1185">Reference proteome</keyword>
<dbReference type="PANTHER" id="PTHR30098:SF2">
    <property type="entry name" value="LEUCYL_PHENYLALANYL-TRNA--PROTEIN TRANSFERASE"/>
    <property type="match status" value="1"/>
</dbReference>
<accession>A0A2T8HT11</accession>
<dbReference type="EC" id="2.3.2.6" evidence="4"/>
<proteinExistence type="inferred from homology"/>
<dbReference type="PANTHER" id="PTHR30098">
    <property type="entry name" value="LEUCYL/PHENYLALANYL-TRNA--PROTEIN TRANSFERASE"/>
    <property type="match status" value="1"/>
</dbReference>
<dbReference type="EMBL" id="QDKM01000004">
    <property type="protein sequence ID" value="PVH28600.1"/>
    <property type="molecule type" value="Genomic_DNA"/>
</dbReference>
<dbReference type="OrthoDB" id="9790282at2"/>
<organism evidence="5 6">
    <name type="scientific">Pararhodobacter oceanensis</name>
    <dbReference type="NCBI Taxonomy" id="2172121"/>
    <lineage>
        <taxon>Bacteria</taxon>
        <taxon>Pseudomonadati</taxon>
        <taxon>Pseudomonadota</taxon>
        <taxon>Alphaproteobacteria</taxon>
        <taxon>Rhodobacterales</taxon>
        <taxon>Paracoccaceae</taxon>
        <taxon>Pararhodobacter</taxon>
    </lineage>
</organism>
<evidence type="ECO:0000256" key="1">
    <source>
        <dbReference type="ARBA" id="ARBA00022490"/>
    </source>
</evidence>
<dbReference type="Gene3D" id="3.40.630.70">
    <property type="entry name" value="Leucyl/phenylalanyl-tRNA-protein transferase, C-terminal domain"/>
    <property type="match status" value="1"/>
</dbReference>
<evidence type="ECO:0000256" key="3">
    <source>
        <dbReference type="ARBA" id="ARBA00023315"/>
    </source>
</evidence>
<gene>
    <name evidence="4" type="primary">aat</name>
    <name evidence="5" type="ORF">DDE20_10375</name>
</gene>
<dbReference type="GO" id="GO:0005737">
    <property type="term" value="C:cytoplasm"/>
    <property type="evidence" value="ECO:0007669"/>
    <property type="project" value="UniProtKB-SubCell"/>
</dbReference>
<keyword evidence="2 4" id="KW-0808">Transferase</keyword>
<comment type="catalytic activity">
    <reaction evidence="4">
        <text>N-terminal L-lysyl-[protein] + L-leucyl-tRNA(Leu) = N-terminal L-leucyl-L-lysyl-[protein] + tRNA(Leu) + H(+)</text>
        <dbReference type="Rhea" id="RHEA:12340"/>
        <dbReference type="Rhea" id="RHEA-COMP:9613"/>
        <dbReference type="Rhea" id="RHEA-COMP:9622"/>
        <dbReference type="Rhea" id="RHEA-COMP:12670"/>
        <dbReference type="Rhea" id="RHEA-COMP:12671"/>
        <dbReference type="ChEBI" id="CHEBI:15378"/>
        <dbReference type="ChEBI" id="CHEBI:65249"/>
        <dbReference type="ChEBI" id="CHEBI:78442"/>
        <dbReference type="ChEBI" id="CHEBI:78494"/>
        <dbReference type="ChEBI" id="CHEBI:133043"/>
        <dbReference type="EC" id="2.3.2.6"/>
    </reaction>
</comment>
<keyword evidence="3 4" id="KW-0012">Acyltransferase</keyword>
<protein>
    <recommendedName>
        <fullName evidence="4">Leucyl/phenylalanyl-tRNA--protein transferase</fullName>
        <ecNumber evidence="4">2.3.2.6</ecNumber>
    </recommendedName>
    <alternativeName>
        <fullName evidence="4">L/F-transferase</fullName>
    </alternativeName>
    <alternativeName>
        <fullName evidence="4">Leucyltransferase</fullName>
    </alternativeName>
    <alternativeName>
        <fullName evidence="4">Phenyalanyltransferase</fullName>
    </alternativeName>
</protein>
<comment type="catalytic activity">
    <reaction evidence="4">
        <text>N-terminal L-arginyl-[protein] + L-leucyl-tRNA(Leu) = N-terminal L-leucyl-L-arginyl-[protein] + tRNA(Leu) + H(+)</text>
        <dbReference type="Rhea" id="RHEA:50416"/>
        <dbReference type="Rhea" id="RHEA-COMP:9613"/>
        <dbReference type="Rhea" id="RHEA-COMP:9622"/>
        <dbReference type="Rhea" id="RHEA-COMP:12672"/>
        <dbReference type="Rhea" id="RHEA-COMP:12673"/>
        <dbReference type="ChEBI" id="CHEBI:15378"/>
        <dbReference type="ChEBI" id="CHEBI:64719"/>
        <dbReference type="ChEBI" id="CHEBI:78442"/>
        <dbReference type="ChEBI" id="CHEBI:78494"/>
        <dbReference type="ChEBI" id="CHEBI:133044"/>
        <dbReference type="EC" id="2.3.2.6"/>
    </reaction>
</comment>
<dbReference type="AlphaFoldDB" id="A0A2T8HT11"/>
<dbReference type="Proteomes" id="UP000245911">
    <property type="component" value="Unassembled WGS sequence"/>
</dbReference>
<comment type="catalytic activity">
    <reaction evidence="4">
        <text>L-phenylalanyl-tRNA(Phe) + an N-terminal L-alpha-aminoacyl-[protein] = an N-terminal L-phenylalanyl-L-alpha-aminoacyl-[protein] + tRNA(Phe)</text>
        <dbReference type="Rhea" id="RHEA:43632"/>
        <dbReference type="Rhea" id="RHEA-COMP:9668"/>
        <dbReference type="Rhea" id="RHEA-COMP:9699"/>
        <dbReference type="Rhea" id="RHEA-COMP:10636"/>
        <dbReference type="Rhea" id="RHEA-COMP:10637"/>
        <dbReference type="ChEBI" id="CHEBI:78442"/>
        <dbReference type="ChEBI" id="CHEBI:78531"/>
        <dbReference type="ChEBI" id="CHEBI:78597"/>
        <dbReference type="ChEBI" id="CHEBI:83561"/>
        <dbReference type="EC" id="2.3.2.6"/>
    </reaction>
</comment>
<dbReference type="HAMAP" id="MF_00688">
    <property type="entry name" value="Leu_Phe_trans"/>
    <property type="match status" value="1"/>
</dbReference>
<comment type="caution">
    <text evidence="5">The sequence shown here is derived from an EMBL/GenBank/DDBJ whole genome shotgun (WGS) entry which is preliminary data.</text>
</comment>
<dbReference type="SUPFAM" id="SSF55729">
    <property type="entry name" value="Acyl-CoA N-acyltransferases (Nat)"/>
    <property type="match status" value="1"/>
</dbReference>
<dbReference type="GO" id="GO:0030163">
    <property type="term" value="P:protein catabolic process"/>
    <property type="evidence" value="ECO:0007669"/>
    <property type="project" value="UniProtKB-UniRule"/>
</dbReference>
<comment type="subcellular location">
    <subcellularLocation>
        <location evidence="4">Cytoplasm</location>
    </subcellularLocation>
</comment>
<dbReference type="NCBIfam" id="TIGR00667">
    <property type="entry name" value="aat"/>
    <property type="match status" value="1"/>
</dbReference>
<name>A0A2T8HT11_9RHOB</name>